<dbReference type="OrthoDB" id="303238at2759"/>
<accession>A0A1R2CLH4</accession>
<dbReference type="EMBL" id="MPUH01000117">
    <property type="protein sequence ID" value="OMJ89800.1"/>
    <property type="molecule type" value="Genomic_DNA"/>
</dbReference>
<comment type="caution">
    <text evidence="1">The sequence shown here is derived from an EMBL/GenBank/DDBJ whole genome shotgun (WGS) entry which is preliminary data.</text>
</comment>
<reference evidence="1 2" key="1">
    <citation type="submission" date="2016-11" db="EMBL/GenBank/DDBJ databases">
        <title>The macronuclear genome of Stentor coeruleus: a giant cell with tiny introns.</title>
        <authorList>
            <person name="Slabodnick M."/>
            <person name="Ruby J.G."/>
            <person name="Reiff S.B."/>
            <person name="Swart E.C."/>
            <person name="Gosai S."/>
            <person name="Prabakaran S."/>
            <person name="Witkowska E."/>
            <person name="Larue G.E."/>
            <person name="Fisher S."/>
            <person name="Freeman R.M."/>
            <person name="Gunawardena J."/>
            <person name="Chu W."/>
            <person name="Stover N.A."/>
            <person name="Gregory B.D."/>
            <person name="Nowacki M."/>
            <person name="Derisi J."/>
            <person name="Roy S.W."/>
            <person name="Marshall W.F."/>
            <person name="Sood P."/>
        </authorList>
    </citation>
    <scope>NUCLEOTIDE SEQUENCE [LARGE SCALE GENOMIC DNA]</scope>
    <source>
        <strain evidence="1">WM001</strain>
    </source>
</reference>
<gene>
    <name evidence="1" type="ORF">SteCoe_7975</name>
</gene>
<dbReference type="Proteomes" id="UP000187209">
    <property type="component" value="Unassembled WGS sequence"/>
</dbReference>
<evidence type="ECO:0000313" key="1">
    <source>
        <dbReference type="EMBL" id="OMJ89800.1"/>
    </source>
</evidence>
<proteinExistence type="predicted"/>
<dbReference type="AlphaFoldDB" id="A0A1R2CLH4"/>
<name>A0A1R2CLH4_9CILI</name>
<protein>
    <submittedName>
        <fullName evidence="1">Uncharacterized protein</fullName>
    </submittedName>
</protein>
<sequence>MSKNKLSSSKSCRSKSHSAGFYRMYKELSPRLELINTPISSQRLEPQKYLENQGVMPNMEIRKNLIQIARTKSTKDNIYMRNQKWQQRLVEKINEKRWDLQISELSVCTFTPVLNKIKKKAK</sequence>
<keyword evidence="2" id="KW-1185">Reference proteome</keyword>
<evidence type="ECO:0000313" key="2">
    <source>
        <dbReference type="Proteomes" id="UP000187209"/>
    </source>
</evidence>
<organism evidence="1 2">
    <name type="scientific">Stentor coeruleus</name>
    <dbReference type="NCBI Taxonomy" id="5963"/>
    <lineage>
        <taxon>Eukaryota</taxon>
        <taxon>Sar</taxon>
        <taxon>Alveolata</taxon>
        <taxon>Ciliophora</taxon>
        <taxon>Postciliodesmatophora</taxon>
        <taxon>Heterotrichea</taxon>
        <taxon>Heterotrichida</taxon>
        <taxon>Stentoridae</taxon>
        <taxon>Stentor</taxon>
    </lineage>
</organism>